<dbReference type="Proteomes" id="UP000660339">
    <property type="component" value="Unassembled WGS sequence"/>
</dbReference>
<reference evidence="1" key="1">
    <citation type="submission" date="2021-01" db="EMBL/GenBank/DDBJ databases">
        <title>Whole genome shotgun sequence of Catellatospora methionotrophica NBRC 14553.</title>
        <authorList>
            <person name="Komaki H."/>
            <person name="Tamura T."/>
        </authorList>
    </citation>
    <scope>NUCLEOTIDE SEQUENCE</scope>
    <source>
        <strain evidence="1">NBRC 14553</strain>
    </source>
</reference>
<dbReference type="EMBL" id="BONJ01000001">
    <property type="protein sequence ID" value="GIG12403.1"/>
    <property type="molecule type" value="Genomic_DNA"/>
</dbReference>
<gene>
    <name evidence="1" type="ORF">Cme02nite_07350</name>
</gene>
<name>A0A8J3L610_9ACTN</name>
<comment type="caution">
    <text evidence="1">The sequence shown here is derived from an EMBL/GenBank/DDBJ whole genome shotgun (WGS) entry which is preliminary data.</text>
</comment>
<evidence type="ECO:0000313" key="2">
    <source>
        <dbReference type="Proteomes" id="UP000660339"/>
    </source>
</evidence>
<protein>
    <submittedName>
        <fullName evidence="1">Uncharacterized protein</fullName>
    </submittedName>
</protein>
<dbReference type="AlphaFoldDB" id="A0A8J3L610"/>
<keyword evidence="2" id="KW-1185">Reference proteome</keyword>
<organism evidence="1 2">
    <name type="scientific">Catellatospora methionotrophica</name>
    <dbReference type="NCBI Taxonomy" id="121620"/>
    <lineage>
        <taxon>Bacteria</taxon>
        <taxon>Bacillati</taxon>
        <taxon>Actinomycetota</taxon>
        <taxon>Actinomycetes</taxon>
        <taxon>Micromonosporales</taxon>
        <taxon>Micromonosporaceae</taxon>
        <taxon>Catellatospora</taxon>
    </lineage>
</organism>
<sequence>MDTPRAQWFVADGSRVTIGDLVRIDLSPDLLATIVGCDSQFGLPLVSVPVEGGPAQVRLLYPGQILGKAQKRRRRVAER</sequence>
<accession>A0A8J3L610</accession>
<evidence type="ECO:0000313" key="1">
    <source>
        <dbReference type="EMBL" id="GIG12403.1"/>
    </source>
</evidence>
<proteinExistence type="predicted"/>